<keyword evidence="1" id="KW-0503">Monooxygenase</keyword>
<dbReference type="SUPFAM" id="SSF54909">
    <property type="entry name" value="Dimeric alpha+beta barrel"/>
    <property type="match status" value="1"/>
</dbReference>
<comment type="caution">
    <text evidence="1">The sequence shown here is derived from an EMBL/GenBank/DDBJ whole genome shotgun (WGS) entry which is preliminary data.</text>
</comment>
<keyword evidence="2" id="KW-1185">Reference proteome</keyword>
<evidence type="ECO:0000313" key="1">
    <source>
        <dbReference type="EMBL" id="RXK13081.1"/>
    </source>
</evidence>
<dbReference type="GO" id="GO:0004497">
    <property type="term" value="F:monooxygenase activity"/>
    <property type="evidence" value="ECO:0007669"/>
    <property type="project" value="UniProtKB-KW"/>
</dbReference>
<accession>A0A4Q1AVK2</accession>
<name>A0A4Q1AVK2_9BACT</name>
<proteinExistence type="predicted"/>
<dbReference type="OrthoDB" id="2065010at2"/>
<protein>
    <submittedName>
        <fullName evidence="1">Monooxygenase</fullName>
    </submittedName>
</protein>
<keyword evidence="1" id="KW-0560">Oxidoreductase</keyword>
<reference evidence="1 2" key="1">
    <citation type="submission" date="2017-09" db="EMBL/GenBank/DDBJ databases">
        <title>Genomics of the genus Arcobacter.</title>
        <authorList>
            <person name="Perez-Cataluna A."/>
            <person name="Figueras M.J."/>
            <person name="Salas-Masso N."/>
        </authorList>
    </citation>
    <scope>NUCLEOTIDE SEQUENCE [LARGE SCALE GENOMIC DNA]</scope>
    <source>
        <strain evidence="1 2">F156-34</strain>
    </source>
</reference>
<dbReference type="Proteomes" id="UP000289718">
    <property type="component" value="Unassembled WGS sequence"/>
</dbReference>
<dbReference type="Gene3D" id="3.30.70.100">
    <property type="match status" value="1"/>
</dbReference>
<dbReference type="EMBL" id="NXIE01000002">
    <property type="protein sequence ID" value="RXK13081.1"/>
    <property type="molecule type" value="Genomic_DNA"/>
</dbReference>
<gene>
    <name evidence="1" type="ORF">CP965_04570</name>
</gene>
<sequence length="102" mass="11652">MITSITKFKLPSPISQAEAKDIFLSTAPNYKKLSGLIRKCYVIFDEGHSVGGIYLWESREDAEAVYTESWKEFVREKYGSEPEITYLETPVIVDNILNEIIS</sequence>
<dbReference type="AlphaFoldDB" id="A0A4Q1AVK2"/>
<organism evidence="1 2">
    <name type="scientific">Halarcobacter mediterraneus</name>
    <dbReference type="NCBI Taxonomy" id="2023153"/>
    <lineage>
        <taxon>Bacteria</taxon>
        <taxon>Pseudomonadati</taxon>
        <taxon>Campylobacterota</taxon>
        <taxon>Epsilonproteobacteria</taxon>
        <taxon>Campylobacterales</taxon>
        <taxon>Arcobacteraceae</taxon>
        <taxon>Halarcobacter</taxon>
    </lineage>
</organism>
<dbReference type="InterPro" id="IPR011008">
    <property type="entry name" value="Dimeric_a/b-barrel"/>
</dbReference>
<evidence type="ECO:0000313" key="2">
    <source>
        <dbReference type="Proteomes" id="UP000289718"/>
    </source>
</evidence>